<protein>
    <submittedName>
        <fullName evidence="2">TonB-like protein</fullName>
    </submittedName>
</protein>
<feature type="domain" description="TonB C-terminal" evidence="1">
    <location>
        <begin position="19"/>
        <end position="79"/>
    </location>
</feature>
<sequence>MNDNFNKEIVDFNLVSTYKVEAQFIIDANGLITEIMAIAEHPELEAELQRVIEMLPHFIPGEQNSEKVRVLYALRFRFEKN</sequence>
<comment type="caution">
    <text evidence="2">The sequence shown here is derived from an EMBL/GenBank/DDBJ whole genome shotgun (WGS) entry which is preliminary data.</text>
</comment>
<evidence type="ECO:0000313" key="3">
    <source>
        <dbReference type="Proteomes" id="UP000248584"/>
    </source>
</evidence>
<evidence type="ECO:0000259" key="1">
    <source>
        <dbReference type="Pfam" id="PF03544"/>
    </source>
</evidence>
<gene>
    <name evidence="2" type="ORF">LX97_03273</name>
</gene>
<dbReference type="Gene3D" id="3.30.1150.10">
    <property type="match status" value="1"/>
</dbReference>
<proteinExistence type="predicted"/>
<accession>A0ABX5PTZ6</accession>
<dbReference type="Proteomes" id="UP000248584">
    <property type="component" value="Unassembled WGS sequence"/>
</dbReference>
<reference evidence="2 3" key="1">
    <citation type="submission" date="2018-06" db="EMBL/GenBank/DDBJ databases">
        <title>Genomic Encyclopedia of Archaeal and Bacterial Type Strains, Phase II (KMG-II): from individual species to whole genera.</title>
        <authorList>
            <person name="Goeker M."/>
        </authorList>
    </citation>
    <scope>NUCLEOTIDE SEQUENCE [LARGE SCALE GENOMIC DNA]</scope>
    <source>
        <strain evidence="2 3">DSM 17205</strain>
    </source>
</reference>
<evidence type="ECO:0000313" key="2">
    <source>
        <dbReference type="EMBL" id="PZX36810.1"/>
    </source>
</evidence>
<dbReference type="SUPFAM" id="SSF74653">
    <property type="entry name" value="TolA/TonB C-terminal domain"/>
    <property type="match status" value="1"/>
</dbReference>
<keyword evidence="3" id="KW-1185">Reference proteome</keyword>
<dbReference type="Pfam" id="PF03544">
    <property type="entry name" value="TonB_C"/>
    <property type="match status" value="1"/>
</dbReference>
<name>A0ABX5PTZ6_9FLAO</name>
<dbReference type="EMBL" id="QKZR01000008">
    <property type="protein sequence ID" value="PZX36810.1"/>
    <property type="molecule type" value="Genomic_DNA"/>
</dbReference>
<dbReference type="RefSeq" id="WP_015362399.1">
    <property type="nucleotide sequence ID" value="NZ_QKZR01000008.1"/>
</dbReference>
<organism evidence="2 3">
    <name type="scientific">Nonlabens dokdonensis</name>
    <dbReference type="NCBI Taxonomy" id="328515"/>
    <lineage>
        <taxon>Bacteria</taxon>
        <taxon>Pseudomonadati</taxon>
        <taxon>Bacteroidota</taxon>
        <taxon>Flavobacteriia</taxon>
        <taxon>Flavobacteriales</taxon>
        <taxon>Flavobacteriaceae</taxon>
        <taxon>Nonlabens</taxon>
    </lineage>
</organism>
<dbReference type="InterPro" id="IPR037682">
    <property type="entry name" value="TonB_C"/>
</dbReference>